<dbReference type="InterPro" id="IPR050257">
    <property type="entry name" value="eL8/uL1-like"/>
</dbReference>
<dbReference type="InterPro" id="IPR016095">
    <property type="entry name" value="Ribosomal_uL1_3-a/b-sand"/>
</dbReference>
<dbReference type="OrthoDB" id="10251727at2759"/>
<evidence type="ECO:0000313" key="3">
    <source>
        <dbReference type="Proteomes" id="UP000327013"/>
    </source>
</evidence>
<evidence type="ECO:0000256" key="1">
    <source>
        <dbReference type="SAM" id="MobiDB-lite"/>
    </source>
</evidence>
<gene>
    <name evidence="2" type="ORF">FH972_002342</name>
</gene>
<feature type="region of interest" description="Disordered" evidence="1">
    <location>
        <begin position="326"/>
        <end position="457"/>
    </location>
</feature>
<protein>
    <recommendedName>
        <fullName evidence="4">Ribosomal protein L1</fullName>
    </recommendedName>
</protein>
<feature type="region of interest" description="Disordered" evidence="1">
    <location>
        <begin position="284"/>
        <end position="308"/>
    </location>
</feature>
<dbReference type="SUPFAM" id="SSF56808">
    <property type="entry name" value="Ribosomal protein L1"/>
    <property type="match status" value="1"/>
</dbReference>
<dbReference type="Gene3D" id="3.40.50.790">
    <property type="match status" value="1"/>
</dbReference>
<dbReference type="InterPro" id="IPR023674">
    <property type="entry name" value="Ribosomal_uL1-like"/>
</dbReference>
<keyword evidence="3" id="KW-1185">Reference proteome</keyword>
<dbReference type="Proteomes" id="UP000327013">
    <property type="component" value="Chromosome 1"/>
</dbReference>
<dbReference type="GO" id="GO:0003723">
    <property type="term" value="F:RNA binding"/>
    <property type="evidence" value="ECO:0007669"/>
    <property type="project" value="InterPro"/>
</dbReference>
<dbReference type="EMBL" id="CM017321">
    <property type="protein sequence ID" value="KAE7997737.1"/>
    <property type="molecule type" value="Genomic_DNA"/>
</dbReference>
<name>A0A5N6QEY0_9ROSI</name>
<reference evidence="2 3" key="1">
    <citation type="submission" date="2019-06" db="EMBL/GenBank/DDBJ databases">
        <title>A chromosomal-level reference genome of Carpinus fangiana (Coryloideae, Betulaceae).</title>
        <authorList>
            <person name="Yang X."/>
            <person name="Wang Z."/>
            <person name="Zhang L."/>
            <person name="Hao G."/>
            <person name="Liu J."/>
            <person name="Yang Y."/>
        </authorList>
    </citation>
    <scope>NUCLEOTIDE SEQUENCE [LARGE SCALE GENOMIC DNA]</scope>
    <source>
        <strain evidence="2">Cfa_2016G</strain>
        <tissue evidence="2">Leaf</tissue>
    </source>
</reference>
<accession>A0A5N6QEY0</accession>
<feature type="compositionally biased region" description="Basic and acidic residues" evidence="1">
    <location>
        <begin position="390"/>
        <end position="413"/>
    </location>
</feature>
<dbReference type="Pfam" id="PF00687">
    <property type="entry name" value="Ribosomal_L1"/>
    <property type="match status" value="1"/>
</dbReference>
<dbReference type="InterPro" id="IPR028364">
    <property type="entry name" value="Ribosomal_uL1/biogenesis"/>
</dbReference>
<evidence type="ECO:0000313" key="2">
    <source>
        <dbReference type="EMBL" id="KAE7997737.1"/>
    </source>
</evidence>
<dbReference type="AlphaFoldDB" id="A0A5N6QEY0"/>
<feature type="compositionally biased region" description="Basic residues" evidence="1">
    <location>
        <begin position="448"/>
        <end position="457"/>
    </location>
</feature>
<sequence>MIAAETKTIQPQDHSSMAMTNPNPPPITSRVSPMTIHKAVSALLKWRNSKSETQKPQLMEHEEYLYLILTLKKIPSQSRMNPHKIPLPHALHSPHLSQELCLIVDDRPHSNLNKASAKSKIESEQIPVSKVIKLSKLKSDYRPFEAKRKLCDSYDMFFTDKRIVPLLPGLLGKHFYKKKKIPVPVDLKHKNWKEQIEKGCSSALLFLKTGTCSVVKVARVSMEEEEIVENVVSAINGIAEIVPRKWGGVRSLHLKLLESLALPLYQAVPDVRLRIEGVKEEEKGEGEVLVGEDEGKKGEKVGKKGEKVGKKRGRIHEVRYMDGAVGEVLDEDEMGTTDEIKGGDVGEGEDSENGEIGSGELGSKKRKKGDKAEERVSKESKHMKMPGKLKNKDGLTYKRDGSLAAKGKKEDGIKKRKVGLPVEDGESGGKKEKSTGLLKSKSGETKVKAKKSKKAVE</sequence>
<feature type="compositionally biased region" description="Polar residues" evidence="1">
    <location>
        <begin position="7"/>
        <end position="21"/>
    </location>
</feature>
<proteinExistence type="predicted"/>
<dbReference type="FunFam" id="3.40.50.790:FF:000012">
    <property type="entry name" value="Ribosomal protein L1p/L10e family"/>
    <property type="match status" value="1"/>
</dbReference>
<organism evidence="2 3">
    <name type="scientific">Carpinus fangiana</name>
    <dbReference type="NCBI Taxonomy" id="176857"/>
    <lineage>
        <taxon>Eukaryota</taxon>
        <taxon>Viridiplantae</taxon>
        <taxon>Streptophyta</taxon>
        <taxon>Embryophyta</taxon>
        <taxon>Tracheophyta</taxon>
        <taxon>Spermatophyta</taxon>
        <taxon>Magnoliopsida</taxon>
        <taxon>eudicotyledons</taxon>
        <taxon>Gunneridae</taxon>
        <taxon>Pentapetalae</taxon>
        <taxon>rosids</taxon>
        <taxon>fabids</taxon>
        <taxon>Fagales</taxon>
        <taxon>Betulaceae</taxon>
        <taxon>Carpinus</taxon>
    </lineage>
</organism>
<evidence type="ECO:0008006" key="4">
    <source>
        <dbReference type="Google" id="ProtNLM"/>
    </source>
</evidence>
<feature type="compositionally biased region" description="Basic and acidic residues" evidence="1">
    <location>
        <begin position="293"/>
        <end position="308"/>
    </location>
</feature>
<dbReference type="PANTHER" id="PTHR23105">
    <property type="entry name" value="RIBOSOMAL PROTEIN L7AE FAMILY MEMBER"/>
    <property type="match status" value="1"/>
</dbReference>
<feature type="compositionally biased region" description="Basic and acidic residues" evidence="1">
    <location>
        <begin position="370"/>
        <end position="382"/>
    </location>
</feature>
<feature type="region of interest" description="Disordered" evidence="1">
    <location>
        <begin position="1"/>
        <end position="31"/>
    </location>
</feature>
<dbReference type="CDD" id="cd00403">
    <property type="entry name" value="Ribosomal_L1"/>
    <property type="match status" value="1"/>
</dbReference>